<dbReference type="Gene3D" id="1.25.40.10">
    <property type="entry name" value="Tetratricopeptide repeat domain"/>
    <property type="match status" value="1"/>
</dbReference>
<dbReference type="InterPro" id="IPR008978">
    <property type="entry name" value="HSP20-like_chaperone"/>
</dbReference>
<dbReference type="InterPro" id="IPR011990">
    <property type="entry name" value="TPR-like_helical_dom_sf"/>
</dbReference>
<dbReference type="AlphaFoldDB" id="A2F470"/>
<proteinExistence type="predicted"/>
<dbReference type="EMBL" id="DS113606">
    <property type="protein sequence ID" value="EAY00317.1"/>
    <property type="molecule type" value="Genomic_DNA"/>
</dbReference>
<keyword evidence="3" id="KW-1185">Reference proteome</keyword>
<evidence type="ECO:0000256" key="1">
    <source>
        <dbReference type="SAM" id="Phobius"/>
    </source>
</evidence>
<dbReference type="OrthoDB" id="416217at2759"/>
<name>A2F470_TRIV3</name>
<evidence type="ECO:0000313" key="3">
    <source>
        <dbReference type="Proteomes" id="UP000001542"/>
    </source>
</evidence>
<keyword evidence="1" id="KW-0472">Membrane</keyword>
<dbReference type="RefSeq" id="XP_001313246.1">
    <property type="nucleotide sequence ID" value="XM_001313245.1"/>
</dbReference>
<feature type="transmembrane region" description="Helical" evidence="1">
    <location>
        <begin position="294"/>
        <end position="316"/>
    </location>
</feature>
<organism evidence="2 3">
    <name type="scientific">Trichomonas vaginalis (strain ATCC PRA-98 / G3)</name>
    <dbReference type="NCBI Taxonomy" id="412133"/>
    <lineage>
        <taxon>Eukaryota</taxon>
        <taxon>Metamonada</taxon>
        <taxon>Parabasalia</taxon>
        <taxon>Trichomonadida</taxon>
        <taxon>Trichomonadidae</taxon>
        <taxon>Trichomonas</taxon>
    </lineage>
</organism>
<evidence type="ECO:0000313" key="2">
    <source>
        <dbReference type="EMBL" id="EAY00317.1"/>
    </source>
</evidence>
<protein>
    <submittedName>
        <fullName evidence="2">Uncharacterized protein</fullName>
    </submittedName>
</protein>
<dbReference type="InParanoid" id="A2F470"/>
<reference evidence="2" key="2">
    <citation type="journal article" date="2007" name="Science">
        <title>Draft genome sequence of the sexually transmitted pathogen Trichomonas vaginalis.</title>
        <authorList>
            <person name="Carlton J.M."/>
            <person name="Hirt R.P."/>
            <person name="Silva J.C."/>
            <person name="Delcher A.L."/>
            <person name="Schatz M."/>
            <person name="Zhao Q."/>
            <person name="Wortman J.R."/>
            <person name="Bidwell S.L."/>
            <person name="Alsmark U.C.M."/>
            <person name="Besteiro S."/>
            <person name="Sicheritz-Ponten T."/>
            <person name="Noel C.J."/>
            <person name="Dacks J.B."/>
            <person name="Foster P.G."/>
            <person name="Simillion C."/>
            <person name="Van de Peer Y."/>
            <person name="Miranda-Saavedra D."/>
            <person name="Barton G.J."/>
            <person name="Westrop G.D."/>
            <person name="Mueller S."/>
            <person name="Dessi D."/>
            <person name="Fiori P.L."/>
            <person name="Ren Q."/>
            <person name="Paulsen I."/>
            <person name="Zhang H."/>
            <person name="Bastida-Corcuera F.D."/>
            <person name="Simoes-Barbosa A."/>
            <person name="Brown M.T."/>
            <person name="Hayes R.D."/>
            <person name="Mukherjee M."/>
            <person name="Okumura C.Y."/>
            <person name="Schneider R."/>
            <person name="Smith A.J."/>
            <person name="Vanacova S."/>
            <person name="Villalvazo M."/>
            <person name="Haas B.J."/>
            <person name="Pertea M."/>
            <person name="Feldblyum T.V."/>
            <person name="Utterback T.R."/>
            <person name="Shu C.L."/>
            <person name="Osoegawa K."/>
            <person name="de Jong P.J."/>
            <person name="Hrdy I."/>
            <person name="Horvathova L."/>
            <person name="Zubacova Z."/>
            <person name="Dolezal P."/>
            <person name="Malik S.B."/>
            <person name="Logsdon J.M. Jr."/>
            <person name="Henze K."/>
            <person name="Gupta A."/>
            <person name="Wang C.C."/>
            <person name="Dunne R.L."/>
            <person name="Upcroft J.A."/>
            <person name="Upcroft P."/>
            <person name="White O."/>
            <person name="Salzberg S.L."/>
            <person name="Tang P."/>
            <person name="Chiu C.-H."/>
            <person name="Lee Y.-S."/>
            <person name="Embley T.M."/>
            <person name="Coombs G.H."/>
            <person name="Mottram J.C."/>
            <person name="Tachezy J."/>
            <person name="Fraser-Liggett C.M."/>
            <person name="Johnson P.J."/>
        </authorList>
    </citation>
    <scope>NUCLEOTIDE SEQUENCE [LARGE SCALE GENOMIC DNA]</scope>
    <source>
        <strain evidence="2">G3</strain>
    </source>
</reference>
<dbReference type="SUPFAM" id="SSF49764">
    <property type="entry name" value="HSP20-like chaperones"/>
    <property type="match status" value="1"/>
</dbReference>
<keyword evidence="1" id="KW-1133">Transmembrane helix</keyword>
<sequence length="322" mass="36075">MIDLERAVGGAKGITELYEFSQTNQVAIIQFTVENNVKPQILINQQESSIYVISGENDVIISGLTYGKFYKFETTVENNKYIIKLTKENTARWPILIKEPSMRGIDNKSLYLIGVYNDGCAKYEEAYKYYYLSATKGFVTAITTVADILLSDYNNYDVKKDVDAALKLLRTIKPADRTTEVTQTLTTAYVNQNKKEEAVKVMKEHLSAKEDLIVRFDLAKLLSPIAGGIGPAIEAVESLEILVKAGNPEAMQLLAQHLYKGIGTVECHQRALELDAQACEINPNLKRIYGNNGIYQNIAIASATTFAFAGAIYYIWNMRNRH</sequence>
<dbReference type="SMR" id="A2F470"/>
<dbReference type="KEGG" id="tva:4758136"/>
<keyword evidence="1" id="KW-0812">Transmembrane</keyword>
<dbReference type="SUPFAM" id="SSF81901">
    <property type="entry name" value="HCP-like"/>
    <property type="match status" value="1"/>
</dbReference>
<reference evidence="2" key="1">
    <citation type="submission" date="2006-10" db="EMBL/GenBank/DDBJ databases">
        <authorList>
            <person name="Amadeo P."/>
            <person name="Zhao Q."/>
            <person name="Wortman J."/>
            <person name="Fraser-Liggett C."/>
            <person name="Carlton J."/>
        </authorList>
    </citation>
    <scope>NUCLEOTIDE SEQUENCE</scope>
    <source>
        <strain evidence="2">G3</strain>
    </source>
</reference>
<gene>
    <name evidence="2" type="ORF">TVAG_179880</name>
</gene>
<accession>A2F470</accession>
<dbReference type="VEuPathDB" id="TrichDB:TVAG_179880"/>
<dbReference type="Proteomes" id="UP000001542">
    <property type="component" value="Unassembled WGS sequence"/>
</dbReference>
<dbReference type="VEuPathDB" id="TrichDB:TVAGG3_1002420"/>